<feature type="compositionally biased region" description="Basic and acidic residues" evidence="1">
    <location>
        <begin position="290"/>
        <end position="299"/>
    </location>
</feature>
<dbReference type="EMBL" id="BSDZ01000009">
    <property type="protein sequence ID" value="GLI61218.1"/>
    <property type="molecule type" value="Genomic_DNA"/>
</dbReference>
<dbReference type="Proteomes" id="UP001165090">
    <property type="component" value="Unassembled WGS sequence"/>
</dbReference>
<reference evidence="2 4" key="2">
    <citation type="journal article" date="2023" name="IScience">
        <title>Expanded male sex-determining region conserved during the evolution of homothallism in the green alga Volvox.</title>
        <authorList>
            <person name="Yamamoto K."/>
            <person name="Matsuzaki R."/>
            <person name="Mahakham W."/>
            <person name="Heman W."/>
            <person name="Sekimoto H."/>
            <person name="Kawachi M."/>
            <person name="Minakuchi Y."/>
            <person name="Toyoda A."/>
            <person name="Nozaki H."/>
        </authorList>
    </citation>
    <scope>NUCLEOTIDE SEQUENCE [LARGE SCALE GENOMIC DNA]</scope>
    <source>
        <strain evidence="2 4">NIES-4468</strain>
    </source>
</reference>
<protein>
    <submittedName>
        <fullName evidence="2">Uncharacterized protein</fullName>
    </submittedName>
</protein>
<organism evidence="2 4">
    <name type="scientific">Volvox africanus</name>
    <dbReference type="NCBI Taxonomy" id="51714"/>
    <lineage>
        <taxon>Eukaryota</taxon>
        <taxon>Viridiplantae</taxon>
        <taxon>Chlorophyta</taxon>
        <taxon>core chlorophytes</taxon>
        <taxon>Chlorophyceae</taxon>
        <taxon>CS clade</taxon>
        <taxon>Chlamydomonadales</taxon>
        <taxon>Volvocaceae</taxon>
        <taxon>Volvox</taxon>
    </lineage>
</organism>
<evidence type="ECO:0000313" key="3">
    <source>
        <dbReference type="EMBL" id="GLI69825.1"/>
    </source>
</evidence>
<evidence type="ECO:0000313" key="4">
    <source>
        <dbReference type="Proteomes" id="UP001165090"/>
    </source>
</evidence>
<feature type="region of interest" description="Disordered" evidence="1">
    <location>
        <begin position="402"/>
        <end position="472"/>
    </location>
</feature>
<feature type="compositionally biased region" description="Polar residues" evidence="1">
    <location>
        <begin position="1"/>
        <end position="13"/>
    </location>
</feature>
<comment type="caution">
    <text evidence="2">The sequence shown here is derived from an EMBL/GenBank/DDBJ whole genome shotgun (WGS) entry which is preliminary data.</text>
</comment>
<accession>A0ABQ5RUB6</accession>
<feature type="region of interest" description="Disordered" evidence="1">
    <location>
        <begin position="1"/>
        <end position="75"/>
    </location>
</feature>
<feature type="compositionally biased region" description="Polar residues" evidence="1">
    <location>
        <begin position="54"/>
        <end position="74"/>
    </location>
</feature>
<dbReference type="EMBL" id="BSDZ01000088">
    <property type="protein sequence ID" value="GLI69825.1"/>
    <property type="molecule type" value="Genomic_DNA"/>
</dbReference>
<proteinExistence type="predicted"/>
<reference evidence="2" key="1">
    <citation type="submission" date="2022-12" db="EMBL/GenBank/DDBJ databases">
        <authorList>
            <person name="Yamamoto K."/>
            <person name="Nozaki H."/>
        </authorList>
    </citation>
    <scope>NUCLEOTIDE SEQUENCE</scope>
    <source>
        <strain evidence="2">NIES-4468</strain>
    </source>
</reference>
<evidence type="ECO:0000256" key="1">
    <source>
        <dbReference type="SAM" id="MobiDB-lite"/>
    </source>
</evidence>
<gene>
    <name evidence="2" type="ORF">VaNZ11_003485</name>
    <name evidence="3" type="ORF">VaNZ11_014529</name>
</gene>
<keyword evidence="4" id="KW-1185">Reference proteome</keyword>
<feature type="compositionally biased region" description="Polar residues" evidence="1">
    <location>
        <begin position="32"/>
        <end position="46"/>
    </location>
</feature>
<sequence length="613" mass="65544">MELSKQQTCNERSLTAVVPSAPGKPVFDAAAATTSSCGHSSHQQELSEPMRPEVSSSLGWPRASTTNQPTSPTVSELDCAITGATTAADPARACGNSSLPSNLVLRTSALDFVVRNTVRSTVTRHSETEARIDRGSRCNSSKEQANLQEDTLHIVVGAHGHLIPGTGSTVATSRYPLICGFPAKAQTDAAVTLKCRKQHRHLAGLSPFQPCTVSCQPGAVKHPGHSTDDDAPGEFKLYDIDQGPVNAHAHNSSPAPGHLLSSARFRTSSIKNLTSAAAEDCITGHGGNSGERHALDQGRKRPRQPASALDSKCDATAVEQQRRLHRIAQPPIPEAGDHLQQCISGIASWEAADSSRIEALAAAGHPVLATSLELLGAQPLGAQLGQPTLLAERLVASNGLRVQAPDAEQRQPEQHAGGDLDLGREHENRLPCLRRAQDSSHRWRRGEVGETDRQTRTRQPAPQYEQEDQEKQLEQERFVMDQNQGRGMLLRKDWTGRQEPSVEALQECRAAAIVPKLQDDRASAGDRSAATDVAAAVPPACPATAGDTCEEASASGSDVDPASDVELARLLIATLLPRSPNPSPGPAGREALHEALIFLTTRYYMERGLPIHK</sequence>
<feature type="compositionally biased region" description="Basic and acidic residues" evidence="1">
    <location>
        <begin position="407"/>
        <end position="455"/>
    </location>
</feature>
<feature type="region of interest" description="Disordered" evidence="1">
    <location>
        <begin position="281"/>
        <end position="312"/>
    </location>
</feature>
<name>A0ABQ5RUB6_9CHLO</name>
<evidence type="ECO:0000313" key="2">
    <source>
        <dbReference type="EMBL" id="GLI61218.1"/>
    </source>
</evidence>